<keyword evidence="3" id="KW-1185">Reference proteome</keyword>
<proteinExistence type="predicted"/>
<organism evidence="2 3">
    <name type="scientific">Paenibacillus artemisiicola</name>
    <dbReference type="NCBI Taxonomy" id="1172618"/>
    <lineage>
        <taxon>Bacteria</taxon>
        <taxon>Bacillati</taxon>
        <taxon>Bacillota</taxon>
        <taxon>Bacilli</taxon>
        <taxon>Bacillales</taxon>
        <taxon>Paenibacillaceae</taxon>
        <taxon>Paenibacillus</taxon>
    </lineage>
</organism>
<sequence length="136" mass="15149">MKKMLAVLSLVVLGVAAAYWKTSGESSAPRLRTEIEQNHLRIDVQTESTDIQPMHEARFAVTLTDAAGKHLPASEVEMTYAMPRMFCGQFNAEVSQLRPGAYLAVGVPVMKGSWEAKITVVFEKKRITMTHPFRVI</sequence>
<dbReference type="RefSeq" id="WP_208847202.1">
    <property type="nucleotide sequence ID" value="NZ_JAGGDJ010000004.1"/>
</dbReference>
<gene>
    <name evidence="2" type="ORF">I8J29_08530</name>
</gene>
<accession>A0ABS3W7F9</accession>
<name>A0ABS3W7F9_9BACL</name>
<feature type="signal peptide" evidence="1">
    <location>
        <begin position="1"/>
        <end position="20"/>
    </location>
</feature>
<protein>
    <recommendedName>
        <fullName evidence="4">YtkA-like domain-containing protein</fullName>
    </recommendedName>
</protein>
<evidence type="ECO:0000313" key="3">
    <source>
        <dbReference type="Proteomes" id="UP000670947"/>
    </source>
</evidence>
<reference evidence="2 3" key="1">
    <citation type="submission" date="2021-03" db="EMBL/GenBank/DDBJ databases">
        <title>Paenibacillus artemisicola MWE-103 whole genome sequence.</title>
        <authorList>
            <person name="Ham Y.J."/>
        </authorList>
    </citation>
    <scope>NUCLEOTIDE SEQUENCE [LARGE SCALE GENOMIC DNA]</scope>
    <source>
        <strain evidence="2 3">MWE-103</strain>
    </source>
</reference>
<comment type="caution">
    <text evidence="2">The sequence shown here is derived from an EMBL/GenBank/DDBJ whole genome shotgun (WGS) entry which is preliminary data.</text>
</comment>
<evidence type="ECO:0000256" key="1">
    <source>
        <dbReference type="SAM" id="SignalP"/>
    </source>
</evidence>
<feature type="chain" id="PRO_5045402696" description="YtkA-like domain-containing protein" evidence="1">
    <location>
        <begin position="21"/>
        <end position="136"/>
    </location>
</feature>
<dbReference type="EMBL" id="JAGGDJ010000004">
    <property type="protein sequence ID" value="MBO7744237.1"/>
    <property type="molecule type" value="Genomic_DNA"/>
</dbReference>
<dbReference type="Proteomes" id="UP000670947">
    <property type="component" value="Unassembled WGS sequence"/>
</dbReference>
<evidence type="ECO:0008006" key="4">
    <source>
        <dbReference type="Google" id="ProtNLM"/>
    </source>
</evidence>
<keyword evidence="1" id="KW-0732">Signal</keyword>
<evidence type="ECO:0000313" key="2">
    <source>
        <dbReference type="EMBL" id="MBO7744237.1"/>
    </source>
</evidence>